<feature type="compositionally biased region" description="Acidic residues" evidence="1">
    <location>
        <begin position="58"/>
        <end position="74"/>
    </location>
</feature>
<evidence type="ECO:0000313" key="3">
    <source>
        <dbReference type="Proteomes" id="UP001163046"/>
    </source>
</evidence>
<gene>
    <name evidence="2" type="ORF">OS493_026420</name>
</gene>
<sequence length="74" mass="7890">MKRLPRYLGRRQVNVDEARKYSQDVHSVTHAPLASPGKLAPRPKSTAQSSDGEGLGNEGDDDNDGPGDDGGDDD</sequence>
<feature type="region of interest" description="Disordered" evidence="1">
    <location>
        <begin position="18"/>
        <end position="74"/>
    </location>
</feature>
<evidence type="ECO:0000256" key="1">
    <source>
        <dbReference type="SAM" id="MobiDB-lite"/>
    </source>
</evidence>
<protein>
    <submittedName>
        <fullName evidence="2">Uncharacterized protein</fullName>
    </submittedName>
</protein>
<dbReference type="EMBL" id="MU826372">
    <property type="protein sequence ID" value="KAJ7377850.1"/>
    <property type="molecule type" value="Genomic_DNA"/>
</dbReference>
<organism evidence="2 3">
    <name type="scientific">Desmophyllum pertusum</name>
    <dbReference type="NCBI Taxonomy" id="174260"/>
    <lineage>
        <taxon>Eukaryota</taxon>
        <taxon>Metazoa</taxon>
        <taxon>Cnidaria</taxon>
        <taxon>Anthozoa</taxon>
        <taxon>Hexacorallia</taxon>
        <taxon>Scleractinia</taxon>
        <taxon>Caryophylliina</taxon>
        <taxon>Caryophylliidae</taxon>
        <taxon>Desmophyllum</taxon>
    </lineage>
</organism>
<dbReference type="Proteomes" id="UP001163046">
    <property type="component" value="Unassembled WGS sequence"/>
</dbReference>
<reference evidence="2" key="1">
    <citation type="submission" date="2023-01" db="EMBL/GenBank/DDBJ databases">
        <title>Genome assembly of the deep-sea coral Lophelia pertusa.</title>
        <authorList>
            <person name="Herrera S."/>
            <person name="Cordes E."/>
        </authorList>
    </citation>
    <scope>NUCLEOTIDE SEQUENCE</scope>
    <source>
        <strain evidence="2">USNM1676648</strain>
        <tissue evidence="2">Polyp</tissue>
    </source>
</reference>
<evidence type="ECO:0000313" key="2">
    <source>
        <dbReference type="EMBL" id="KAJ7377850.1"/>
    </source>
</evidence>
<comment type="caution">
    <text evidence="2">The sequence shown here is derived from an EMBL/GenBank/DDBJ whole genome shotgun (WGS) entry which is preliminary data.</text>
</comment>
<dbReference type="AlphaFoldDB" id="A0A9X0CW86"/>
<proteinExistence type="predicted"/>
<name>A0A9X0CW86_9CNID</name>
<accession>A0A9X0CW86</accession>
<keyword evidence="3" id="KW-1185">Reference proteome</keyword>